<dbReference type="Proteomes" id="UP000218209">
    <property type="component" value="Unassembled WGS sequence"/>
</dbReference>
<organism evidence="1 2">
    <name type="scientific">Porphyra umbilicalis</name>
    <name type="common">Purple laver</name>
    <name type="synonym">Red alga</name>
    <dbReference type="NCBI Taxonomy" id="2786"/>
    <lineage>
        <taxon>Eukaryota</taxon>
        <taxon>Rhodophyta</taxon>
        <taxon>Bangiophyceae</taxon>
        <taxon>Bangiales</taxon>
        <taxon>Bangiaceae</taxon>
        <taxon>Porphyra</taxon>
    </lineage>
</organism>
<dbReference type="AlphaFoldDB" id="A0A1X6P959"/>
<name>A0A1X6P959_PORUM</name>
<sequence>MLPVVPPRPPPVSSVAPPPLAVTIASHQPLKKTSPAAASATCVSRQILPKRLVTVDQLLEAWENGSNVLPAMKLLVGNRHPDASIRLDRPKRKQLAYHKRVVDAVGRLGRDTFWVRYEVDGAGKSRKLSVIRRMLEKEASALKKK</sequence>
<protein>
    <submittedName>
        <fullName evidence="1">Uncharacterized protein</fullName>
    </submittedName>
</protein>
<keyword evidence="2" id="KW-1185">Reference proteome</keyword>
<evidence type="ECO:0000313" key="2">
    <source>
        <dbReference type="Proteomes" id="UP000218209"/>
    </source>
</evidence>
<reference evidence="1 2" key="1">
    <citation type="submission" date="2017-03" db="EMBL/GenBank/DDBJ databases">
        <title>WGS assembly of Porphyra umbilicalis.</title>
        <authorList>
            <person name="Brawley S.H."/>
            <person name="Blouin N.A."/>
            <person name="Ficko-Blean E."/>
            <person name="Wheeler G.L."/>
            <person name="Lohr M."/>
            <person name="Goodson H.V."/>
            <person name="Jenkins J.W."/>
            <person name="Blaby-Haas C.E."/>
            <person name="Helliwell K.E."/>
            <person name="Chan C."/>
            <person name="Marriage T."/>
            <person name="Bhattacharya D."/>
            <person name="Klein A.S."/>
            <person name="Badis Y."/>
            <person name="Brodie J."/>
            <person name="Cao Y."/>
            <person name="Collen J."/>
            <person name="Dittami S.M."/>
            <person name="Gachon C.M."/>
            <person name="Green B.R."/>
            <person name="Karpowicz S."/>
            <person name="Kim J.W."/>
            <person name="Kudahl U."/>
            <person name="Lin S."/>
            <person name="Michel G."/>
            <person name="Mittag M."/>
            <person name="Olson B.J."/>
            <person name="Pangilinan J."/>
            <person name="Peng Y."/>
            <person name="Qiu H."/>
            <person name="Shu S."/>
            <person name="Singer J.T."/>
            <person name="Smith A.G."/>
            <person name="Sprecher B.N."/>
            <person name="Wagner V."/>
            <person name="Wang W."/>
            <person name="Wang Z.-Y."/>
            <person name="Yan J."/>
            <person name="Yarish C."/>
            <person name="Zoeuner-Riek S."/>
            <person name="Zhuang Y."/>
            <person name="Zou Y."/>
            <person name="Lindquist E.A."/>
            <person name="Grimwood J."/>
            <person name="Barry K."/>
            <person name="Rokhsar D.S."/>
            <person name="Schmutz J."/>
            <person name="Stiller J.W."/>
            <person name="Grossman A.R."/>
            <person name="Prochnik S.E."/>
        </authorList>
    </citation>
    <scope>NUCLEOTIDE SEQUENCE [LARGE SCALE GENOMIC DNA]</scope>
    <source>
        <strain evidence="1">4086291</strain>
    </source>
</reference>
<gene>
    <name evidence="1" type="ORF">BU14_0148s0008</name>
</gene>
<evidence type="ECO:0000313" key="1">
    <source>
        <dbReference type="EMBL" id="OSX77432.1"/>
    </source>
</evidence>
<accession>A0A1X6P959</accession>
<proteinExistence type="predicted"/>
<dbReference type="EMBL" id="KV918838">
    <property type="protein sequence ID" value="OSX77432.1"/>
    <property type="molecule type" value="Genomic_DNA"/>
</dbReference>